<name>A0A0B7F5D0_THACB</name>
<dbReference type="AlphaFoldDB" id="A0A0B7F5D0"/>
<protein>
    <submittedName>
        <fullName evidence="1">Uncharacterized protein</fullName>
    </submittedName>
</protein>
<dbReference type="Proteomes" id="UP000059188">
    <property type="component" value="Unassembled WGS sequence"/>
</dbReference>
<evidence type="ECO:0000313" key="2">
    <source>
        <dbReference type="Proteomes" id="UP000059188"/>
    </source>
</evidence>
<proteinExistence type="predicted"/>
<evidence type="ECO:0000313" key="1">
    <source>
        <dbReference type="EMBL" id="CEL53281.1"/>
    </source>
</evidence>
<sequence>MVKCPSSLGCRRAGWTTVNGLERRFVRVLASPRVYHNHNSLHFSARINVYHPPNECRLVVPRKTKLRDTTWLSKFATIRYH</sequence>
<organism evidence="1 2">
    <name type="scientific">Thanatephorus cucumeris (strain AG1-IB / isolate 7/3/14)</name>
    <name type="common">Lettuce bottom rot fungus</name>
    <name type="synonym">Rhizoctonia solani</name>
    <dbReference type="NCBI Taxonomy" id="1108050"/>
    <lineage>
        <taxon>Eukaryota</taxon>
        <taxon>Fungi</taxon>
        <taxon>Dikarya</taxon>
        <taxon>Basidiomycota</taxon>
        <taxon>Agaricomycotina</taxon>
        <taxon>Agaricomycetes</taxon>
        <taxon>Cantharellales</taxon>
        <taxon>Ceratobasidiaceae</taxon>
        <taxon>Rhizoctonia</taxon>
        <taxon>Rhizoctonia solani AG-1</taxon>
    </lineage>
</organism>
<accession>A0A0B7F5D0</accession>
<dbReference type="EMBL" id="LN679111">
    <property type="protein sequence ID" value="CEL53281.1"/>
    <property type="molecule type" value="Genomic_DNA"/>
</dbReference>
<keyword evidence="2" id="KW-1185">Reference proteome</keyword>
<reference evidence="1 2" key="1">
    <citation type="submission" date="2014-11" db="EMBL/GenBank/DDBJ databases">
        <authorList>
            <person name="Wibberg Daniel"/>
        </authorList>
    </citation>
    <scope>NUCLEOTIDE SEQUENCE [LARGE SCALE GENOMIC DNA]</scope>
    <source>
        <strain evidence="1">Rhizoctonia solani AG1-IB 7/3/14</strain>
    </source>
</reference>
<gene>
    <name evidence="1" type="ORF">RSOLAG1IB_06248</name>
</gene>